<accession>A0ABS7UF97</accession>
<feature type="transmembrane region" description="Helical" evidence="7">
    <location>
        <begin position="69"/>
        <end position="88"/>
    </location>
</feature>
<comment type="similarity">
    <text evidence="7">Belongs to the binding-protein-dependent transport system permease family.</text>
</comment>
<keyword evidence="4 7" id="KW-0812">Transmembrane</keyword>
<keyword evidence="10" id="KW-1185">Reference proteome</keyword>
<keyword evidence="6 7" id="KW-0472">Membrane</keyword>
<evidence type="ECO:0000256" key="3">
    <source>
        <dbReference type="ARBA" id="ARBA00022475"/>
    </source>
</evidence>
<dbReference type="Proteomes" id="UP000780875">
    <property type="component" value="Unassembled WGS sequence"/>
</dbReference>
<dbReference type="EMBL" id="JAIQZJ010000008">
    <property type="protein sequence ID" value="MBZ5739552.1"/>
    <property type="molecule type" value="Genomic_DNA"/>
</dbReference>
<evidence type="ECO:0000313" key="10">
    <source>
        <dbReference type="Proteomes" id="UP000780875"/>
    </source>
</evidence>
<evidence type="ECO:0000256" key="1">
    <source>
        <dbReference type="ARBA" id="ARBA00004651"/>
    </source>
</evidence>
<evidence type="ECO:0000256" key="5">
    <source>
        <dbReference type="ARBA" id="ARBA00022989"/>
    </source>
</evidence>
<dbReference type="InterPro" id="IPR035906">
    <property type="entry name" value="MetI-like_sf"/>
</dbReference>
<dbReference type="PROSITE" id="PS50928">
    <property type="entry name" value="ABC_TM1"/>
    <property type="match status" value="1"/>
</dbReference>
<proteinExistence type="inferred from homology"/>
<protein>
    <submittedName>
        <fullName evidence="9">ABC transporter permease subunit</fullName>
    </submittedName>
</protein>
<evidence type="ECO:0000256" key="7">
    <source>
        <dbReference type="RuleBase" id="RU363032"/>
    </source>
</evidence>
<dbReference type="Gene3D" id="1.10.3720.10">
    <property type="entry name" value="MetI-like"/>
    <property type="match status" value="1"/>
</dbReference>
<keyword evidence="2 7" id="KW-0813">Transport</keyword>
<dbReference type="SUPFAM" id="SSF161098">
    <property type="entry name" value="MetI-like"/>
    <property type="match status" value="1"/>
</dbReference>
<dbReference type="PANTHER" id="PTHR30151">
    <property type="entry name" value="ALKANE SULFONATE ABC TRANSPORTER-RELATED, MEMBRANE SUBUNIT"/>
    <property type="match status" value="1"/>
</dbReference>
<dbReference type="Pfam" id="PF00528">
    <property type="entry name" value="BPD_transp_1"/>
    <property type="match status" value="1"/>
</dbReference>
<comment type="caution">
    <text evidence="9">The sequence shown here is derived from an EMBL/GenBank/DDBJ whole genome shotgun (WGS) entry which is preliminary data.</text>
</comment>
<feature type="domain" description="ABC transmembrane type-1" evidence="8">
    <location>
        <begin position="62"/>
        <end position="246"/>
    </location>
</feature>
<organism evidence="9 10">
    <name type="scientific">Nocardioides mangrovi</name>
    <dbReference type="NCBI Taxonomy" id="2874580"/>
    <lineage>
        <taxon>Bacteria</taxon>
        <taxon>Bacillati</taxon>
        <taxon>Actinomycetota</taxon>
        <taxon>Actinomycetes</taxon>
        <taxon>Propionibacteriales</taxon>
        <taxon>Nocardioidaceae</taxon>
        <taxon>Nocardioides</taxon>
    </lineage>
</organism>
<feature type="transmembrane region" description="Helical" evidence="7">
    <location>
        <begin position="172"/>
        <end position="198"/>
    </location>
</feature>
<dbReference type="InterPro" id="IPR000515">
    <property type="entry name" value="MetI-like"/>
</dbReference>
<keyword evidence="3" id="KW-1003">Cell membrane</keyword>
<name>A0ABS7UF97_9ACTN</name>
<evidence type="ECO:0000259" key="8">
    <source>
        <dbReference type="PROSITE" id="PS50928"/>
    </source>
</evidence>
<feature type="transmembrane region" description="Helical" evidence="7">
    <location>
        <begin position="128"/>
        <end position="151"/>
    </location>
</feature>
<evidence type="ECO:0000256" key="6">
    <source>
        <dbReference type="ARBA" id="ARBA00023136"/>
    </source>
</evidence>
<evidence type="ECO:0000256" key="2">
    <source>
        <dbReference type="ARBA" id="ARBA00022448"/>
    </source>
</evidence>
<dbReference type="RefSeq" id="WP_224123917.1">
    <property type="nucleotide sequence ID" value="NZ_JAIQZJ010000008.1"/>
</dbReference>
<comment type="subcellular location">
    <subcellularLocation>
        <location evidence="1 7">Cell membrane</location>
        <topology evidence="1 7">Multi-pass membrane protein</topology>
    </subcellularLocation>
</comment>
<feature type="transmembrane region" description="Helical" evidence="7">
    <location>
        <begin position="229"/>
        <end position="254"/>
    </location>
</feature>
<feature type="transmembrane region" description="Helical" evidence="7">
    <location>
        <begin position="100"/>
        <end position="122"/>
    </location>
</feature>
<evidence type="ECO:0000256" key="4">
    <source>
        <dbReference type="ARBA" id="ARBA00022692"/>
    </source>
</evidence>
<reference evidence="9 10" key="1">
    <citation type="submission" date="2021-09" db="EMBL/GenBank/DDBJ databases">
        <title>Whole genome sequence of Nocardioides sp. GBK3QG-3.</title>
        <authorList>
            <person name="Tuo L."/>
        </authorList>
    </citation>
    <scope>NUCLEOTIDE SEQUENCE [LARGE SCALE GENOMIC DNA]</scope>
    <source>
        <strain evidence="9 10">GBK3QG-3</strain>
    </source>
</reference>
<keyword evidence="5 7" id="KW-1133">Transmembrane helix</keyword>
<gene>
    <name evidence="9" type="ORF">K8U61_15365</name>
</gene>
<dbReference type="PANTHER" id="PTHR30151:SF0">
    <property type="entry name" value="ABC TRANSPORTER PERMEASE PROTEIN MJ0413-RELATED"/>
    <property type="match status" value="1"/>
</dbReference>
<sequence>MTASRPTRFLLGALLQLWMPALVVVLLFVATANSTSFYFPPFSEVLVALKDAFVEGDLLSDLLFSLKNLVAGLAIAIVAGTVIGTVIAETEWFRVASQPVLDFARATPMVSFTPVIILTLGIGAAPKIFLISLGAFWPILLNTIAGVHGISPAVRESVRAYRIGPLLRLRKVLIPGAAPQILAGIRISLAVAIVMMIVSEIYGSPEGLGYFILTSGSSFHVADTWAGTLLIGLLGYALTLLLMAVEYLSLGWYVQRAPRTRARDRRAVASVDPAAVPAA</sequence>
<evidence type="ECO:0000313" key="9">
    <source>
        <dbReference type="EMBL" id="MBZ5739552.1"/>
    </source>
</evidence>